<dbReference type="SMART" id="SM00342">
    <property type="entry name" value="HTH_ARAC"/>
    <property type="match status" value="1"/>
</dbReference>
<dbReference type="InterPro" id="IPR050204">
    <property type="entry name" value="AraC_XylS_family_regulators"/>
</dbReference>
<evidence type="ECO:0000313" key="6">
    <source>
        <dbReference type="Proteomes" id="UP000316093"/>
    </source>
</evidence>
<keyword evidence="6" id="KW-1185">Reference proteome</keyword>
<dbReference type="SUPFAM" id="SSF46689">
    <property type="entry name" value="Homeodomain-like"/>
    <property type="match status" value="1"/>
</dbReference>
<dbReference type="KEGG" id="lpy:FIV34_12265"/>
<dbReference type="InterPro" id="IPR018062">
    <property type="entry name" value="HTH_AraC-typ_CS"/>
</dbReference>
<name>A0A4Y5Z3G2_9GAMM</name>
<organism evidence="5 6">
    <name type="scientific">Luteibacter pinisoli</name>
    <dbReference type="NCBI Taxonomy" id="2589080"/>
    <lineage>
        <taxon>Bacteria</taxon>
        <taxon>Pseudomonadati</taxon>
        <taxon>Pseudomonadota</taxon>
        <taxon>Gammaproteobacteria</taxon>
        <taxon>Lysobacterales</taxon>
        <taxon>Rhodanobacteraceae</taxon>
        <taxon>Luteibacter</taxon>
    </lineage>
</organism>
<sequence>MCWRRPAAAWPSSRSWNRAGCAGCVSTCMKTRHATPRWPISRRRHPVHLARSFRLFHHCTPGDYLRRLRVERAAQLLRSTRRPLLEIALECGFAGAAQFSRSFRAVHAVTPTAWRRSR</sequence>
<dbReference type="InterPro" id="IPR018060">
    <property type="entry name" value="HTH_AraC"/>
</dbReference>
<dbReference type="AlphaFoldDB" id="A0A4Y5Z3G2"/>
<dbReference type="GO" id="GO:0003700">
    <property type="term" value="F:DNA-binding transcription factor activity"/>
    <property type="evidence" value="ECO:0007669"/>
    <property type="project" value="InterPro"/>
</dbReference>
<evidence type="ECO:0000259" key="4">
    <source>
        <dbReference type="PROSITE" id="PS01124"/>
    </source>
</evidence>
<keyword evidence="1" id="KW-0805">Transcription regulation</keyword>
<keyword evidence="3" id="KW-0804">Transcription</keyword>
<dbReference type="PANTHER" id="PTHR46796">
    <property type="entry name" value="HTH-TYPE TRANSCRIPTIONAL ACTIVATOR RHAS-RELATED"/>
    <property type="match status" value="1"/>
</dbReference>
<proteinExistence type="predicted"/>
<feature type="domain" description="HTH araC/xylS-type" evidence="4">
    <location>
        <begin position="46"/>
        <end position="117"/>
    </location>
</feature>
<dbReference type="EMBL" id="CP041046">
    <property type="protein sequence ID" value="QDE39930.1"/>
    <property type="molecule type" value="Genomic_DNA"/>
</dbReference>
<gene>
    <name evidence="5" type="ORF">FIV34_12265</name>
</gene>
<accession>A0A4Y5Z3G2</accession>
<dbReference type="GO" id="GO:0043565">
    <property type="term" value="F:sequence-specific DNA binding"/>
    <property type="evidence" value="ECO:0007669"/>
    <property type="project" value="InterPro"/>
</dbReference>
<dbReference type="PROSITE" id="PS00041">
    <property type="entry name" value="HTH_ARAC_FAMILY_1"/>
    <property type="match status" value="1"/>
</dbReference>
<dbReference type="Gene3D" id="1.10.10.60">
    <property type="entry name" value="Homeodomain-like"/>
    <property type="match status" value="2"/>
</dbReference>
<evidence type="ECO:0000256" key="1">
    <source>
        <dbReference type="ARBA" id="ARBA00023015"/>
    </source>
</evidence>
<protein>
    <submittedName>
        <fullName evidence="5">Helix-turn-helix domain-containing protein</fullName>
    </submittedName>
</protein>
<evidence type="ECO:0000313" key="5">
    <source>
        <dbReference type="EMBL" id="QDE39930.1"/>
    </source>
</evidence>
<evidence type="ECO:0000256" key="2">
    <source>
        <dbReference type="ARBA" id="ARBA00023125"/>
    </source>
</evidence>
<dbReference type="InterPro" id="IPR009057">
    <property type="entry name" value="Homeodomain-like_sf"/>
</dbReference>
<dbReference type="Pfam" id="PF12833">
    <property type="entry name" value="HTH_18"/>
    <property type="match status" value="1"/>
</dbReference>
<keyword evidence="2" id="KW-0238">DNA-binding</keyword>
<dbReference type="PROSITE" id="PS01124">
    <property type="entry name" value="HTH_ARAC_FAMILY_2"/>
    <property type="match status" value="1"/>
</dbReference>
<reference evidence="5 6" key="1">
    <citation type="submission" date="2019-06" db="EMBL/GenBank/DDBJ databases">
        <title>A complete genome sequence for Luteibacter pinisoli MAH-14.</title>
        <authorList>
            <person name="Baltrus D.A."/>
        </authorList>
    </citation>
    <scope>NUCLEOTIDE SEQUENCE [LARGE SCALE GENOMIC DNA]</scope>
    <source>
        <strain evidence="5 6">MAH-14</strain>
    </source>
</reference>
<dbReference type="Proteomes" id="UP000316093">
    <property type="component" value="Chromosome"/>
</dbReference>
<evidence type="ECO:0000256" key="3">
    <source>
        <dbReference type="ARBA" id="ARBA00023163"/>
    </source>
</evidence>
<dbReference type="OrthoDB" id="8737373at2"/>